<comment type="subcellular location">
    <subcellularLocation>
        <location evidence="3">Cytoplasm</location>
    </subcellularLocation>
</comment>
<dbReference type="GO" id="GO:0051087">
    <property type="term" value="F:protein-folding chaperone binding"/>
    <property type="evidence" value="ECO:0007669"/>
    <property type="project" value="InterPro"/>
</dbReference>
<protein>
    <recommendedName>
        <fullName evidence="3">Protein GrpE</fullName>
    </recommendedName>
    <alternativeName>
        <fullName evidence="3">HSP-70 cofactor</fullName>
    </alternativeName>
</protein>
<gene>
    <name evidence="3" type="primary">grpE</name>
    <name evidence="6" type="ORF">SAMN05444380_10112</name>
</gene>
<dbReference type="PANTHER" id="PTHR21237:SF23">
    <property type="entry name" value="GRPE PROTEIN HOMOLOG, MITOCHONDRIAL"/>
    <property type="match status" value="1"/>
</dbReference>
<name>A0A1I1UJN3_9BACT</name>
<dbReference type="GO" id="GO:0006457">
    <property type="term" value="P:protein folding"/>
    <property type="evidence" value="ECO:0007669"/>
    <property type="project" value="InterPro"/>
</dbReference>
<dbReference type="GO" id="GO:0000774">
    <property type="term" value="F:adenyl-nucleotide exchange factor activity"/>
    <property type="evidence" value="ECO:0007669"/>
    <property type="project" value="InterPro"/>
</dbReference>
<dbReference type="FunCoup" id="A0A1I1UJN3">
    <property type="interactions" value="460"/>
</dbReference>
<dbReference type="Gene3D" id="3.90.20.20">
    <property type="match status" value="1"/>
</dbReference>
<dbReference type="GO" id="GO:0051082">
    <property type="term" value="F:unfolded protein binding"/>
    <property type="evidence" value="ECO:0007669"/>
    <property type="project" value="TreeGrafter"/>
</dbReference>
<feature type="compositionally biased region" description="Low complexity" evidence="5">
    <location>
        <begin position="52"/>
        <end position="64"/>
    </location>
</feature>
<evidence type="ECO:0000256" key="4">
    <source>
        <dbReference type="RuleBase" id="RU004478"/>
    </source>
</evidence>
<reference evidence="6 7" key="1">
    <citation type="submission" date="2016-10" db="EMBL/GenBank/DDBJ databases">
        <authorList>
            <person name="de Groot N.N."/>
        </authorList>
    </citation>
    <scope>NUCLEOTIDE SEQUENCE [LARGE SCALE GENOMIC DNA]</scope>
    <source>
        <strain evidence="6 7">DSM 19012</strain>
    </source>
</reference>
<feature type="compositionally biased region" description="Basic and acidic residues" evidence="5">
    <location>
        <begin position="22"/>
        <end position="32"/>
    </location>
</feature>
<dbReference type="STRING" id="385682.SAMN05444380_10112"/>
<dbReference type="SUPFAM" id="SSF51064">
    <property type="entry name" value="Head domain of nucleotide exchange factor GrpE"/>
    <property type="match status" value="1"/>
</dbReference>
<evidence type="ECO:0000256" key="5">
    <source>
        <dbReference type="SAM" id="MobiDB-lite"/>
    </source>
</evidence>
<keyword evidence="3" id="KW-0346">Stress response</keyword>
<dbReference type="InterPro" id="IPR000740">
    <property type="entry name" value="GrpE"/>
</dbReference>
<evidence type="ECO:0000313" key="6">
    <source>
        <dbReference type="EMBL" id="SFD68170.1"/>
    </source>
</evidence>
<dbReference type="SUPFAM" id="SSF58014">
    <property type="entry name" value="Coiled-coil domain of nucleotide exchange factor GrpE"/>
    <property type="match status" value="1"/>
</dbReference>
<sequence>MSKKKETQKQEEKINKSQTKTNHTEQEQHTSKPEQQVDDIPEVKEPQEVEATQESEPTQSTETPQNEKIGKENKETQPADEAQSKDKKCEEAIQDAQDEKELLKRQLEELNDKHLRLIAEYDNFRKRTLKEKMELSKSAGESVLLGLLPVIDDFDRALEHIDSAKDINAVKEGINLIYNKFQNFLKQQGVTEIETKEQEFDSETHEAVTKIPAPSEELKGKIIDCIQKGYKLNDKVIRYPKVVVGE</sequence>
<dbReference type="GO" id="GO:0005737">
    <property type="term" value="C:cytoplasm"/>
    <property type="evidence" value="ECO:0007669"/>
    <property type="project" value="UniProtKB-SubCell"/>
</dbReference>
<evidence type="ECO:0000256" key="3">
    <source>
        <dbReference type="HAMAP-Rule" id="MF_01151"/>
    </source>
</evidence>
<dbReference type="Proteomes" id="UP000181976">
    <property type="component" value="Unassembled WGS sequence"/>
</dbReference>
<comment type="subunit">
    <text evidence="3">Homodimer.</text>
</comment>
<evidence type="ECO:0000256" key="2">
    <source>
        <dbReference type="ARBA" id="ARBA00023186"/>
    </source>
</evidence>
<accession>A0A1I1UJN3</accession>
<dbReference type="InterPro" id="IPR009012">
    <property type="entry name" value="GrpE_head"/>
</dbReference>
<dbReference type="AlphaFoldDB" id="A0A1I1UJN3"/>
<dbReference type="CDD" id="cd00446">
    <property type="entry name" value="GrpE"/>
    <property type="match status" value="1"/>
</dbReference>
<dbReference type="Gene3D" id="2.30.22.10">
    <property type="entry name" value="Head domain of nucleotide exchange factor GrpE"/>
    <property type="match status" value="1"/>
</dbReference>
<keyword evidence="7" id="KW-1185">Reference proteome</keyword>
<comment type="similarity">
    <text evidence="1 3 4">Belongs to the GrpE family.</text>
</comment>
<dbReference type="PRINTS" id="PR00773">
    <property type="entry name" value="GRPEPROTEIN"/>
</dbReference>
<evidence type="ECO:0000313" key="7">
    <source>
        <dbReference type="Proteomes" id="UP000181976"/>
    </source>
</evidence>
<comment type="function">
    <text evidence="3">Participates actively in the response to hyperosmotic and heat shock by preventing the aggregation of stress-denatured proteins, in association with DnaK and GrpE. It is the nucleotide exchange factor for DnaK and may function as a thermosensor. Unfolded proteins bind initially to DnaJ; upon interaction with the DnaJ-bound protein, DnaK hydrolyzes its bound ATP, resulting in the formation of a stable complex. GrpE releases ADP from DnaK; ATP binding to DnaK triggers the release of the substrate protein, thus completing the reaction cycle. Several rounds of ATP-dependent interactions between DnaJ, DnaK and GrpE are required for fully efficient folding.</text>
</comment>
<feature type="compositionally biased region" description="Basic and acidic residues" evidence="5">
    <location>
        <begin position="1"/>
        <end position="15"/>
    </location>
</feature>
<feature type="compositionally biased region" description="Basic and acidic residues" evidence="5">
    <location>
        <begin position="68"/>
        <end position="91"/>
    </location>
</feature>
<keyword evidence="2 3" id="KW-0143">Chaperone</keyword>
<feature type="region of interest" description="Disordered" evidence="5">
    <location>
        <begin position="1"/>
        <end position="91"/>
    </location>
</feature>
<dbReference type="InParanoid" id="A0A1I1UJN3"/>
<dbReference type="RefSeq" id="WP_010527328.1">
    <property type="nucleotide sequence ID" value="NZ_AFSL01000040.1"/>
</dbReference>
<dbReference type="PANTHER" id="PTHR21237">
    <property type="entry name" value="GRPE PROTEIN"/>
    <property type="match status" value="1"/>
</dbReference>
<dbReference type="InterPro" id="IPR013805">
    <property type="entry name" value="GrpE_CC"/>
</dbReference>
<organism evidence="6 7">
    <name type="scientific">Thermophagus xiamenensis</name>
    <dbReference type="NCBI Taxonomy" id="385682"/>
    <lineage>
        <taxon>Bacteria</taxon>
        <taxon>Pseudomonadati</taxon>
        <taxon>Bacteroidota</taxon>
        <taxon>Bacteroidia</taxon>
        <taxon>Marinilabiliales</taxon>
        <taxon>Marinilabiliaceae</taxon>
        <taxon>Thermophagus</taxon>
    </lineage>
</organism>
<dbReference type="HAMAP" id="MF_01151">
    <property type="entry name" value="GrpE"/>
    <property type="match status" value="1"/>
</dbReference>
<dbReference type="eggNOG" id="COG0576">
    <property type="taxonomic scope" value="Bacteria"/>
</dbReference>
<evidence type="ECO:0000256" key="1">
    <source>
        <dbReference type="ARBA" id="ARBA00009054"/>
    </source>
</evidence>
<keyword evidence="3" id="KW-0963">Cytoplasm</keyword>
<dbReference type="GO" id="GO:0042803">
    <property type="term" value="F:protein homodimerization activity"/>
    <property type="evidence" value="ECO:0007669"/>
    <property type="project" value="InterPro"/>
</dbReference>
<dbReference type="Pfam" id="PF01025">
    <property type="entry name" value="GrpE"/>
    <property type="match status" value="1"/>
</dbReference>
<proteinExistence type="inferred from homology"/>
<dbReference type="EMBL" id="FONA01000001">
    <property type="protein sequence ID" value="SFD68170.1"/>
    <property type="molecule type" value="Genomic_DNA"/>
</dbReference>